<dbReference type="InterPro" id="IPR027383">
    <property type="entry name" value="Znf_put"/>
</dbReference>
<feature type="transmembrane region" description="Helical" evidence="3">
    <location>
        <begin position="92"/>
        <end position="116"/>
    </location>
</feature>
<organism evidence="5 6">
    <name type="scientific">Anaerospora hongkongensis</name>
    <dbReference type="NCBI Taxonomy" id="244830"/>
    <lineage>
        <taxon>Bacteria</taxon>
        <taxon>Bacillati</taxon>
        <taxon>Bacillota</taxon>
        <taxon>Negativicutes</taxon>
        <taxon>Selenomonadales</taxon>
        <taxon>Sporomusaceae</taxon>
        <taxon>Anaerospora</taxon>
    </lineage>
</organism>
<keyword evidence="3" id="KW-0812">Transmembrane</keyword>
<evidence type="ECO:0000313" key="5">
    <source>
        <dbReference type="EMBL" id="TCL37209.1"/>
    </source>
</evidence>
<dbReference type="AlphaFoldDB" id="A0A4R1PX70"/>
<evidence type="ECO:0000256" key="3">
    <source>
        <dbReference type="SAM" id="Phobius"/>
    </source>
</evidence>
<dbReference type="Pfam" id="PF13490">
    <property type="entry name" value="zf-HC2"/>
    <property type="match status" value="1"/>
</dbReference>
<comment type="caution">
    <text evidence="5">The sequence shown here is derived from an EMBL/GenBank/DDBJ whole genome shotgun (WGS) entry which is preliminary data.</text>
</comment>
<keyword evidence="6" id="KW-1185">Reference proteome</keyword>
<evidence type="ECO:0000256" key="1">
    <source>
        <dbReference type="ARBA" id="ARBA00024353"/>
    </source>
</evidence>
<feature type="transmembrane region" description="Helical" evidence="3">
    <location>
        <begin position="136"/>
        <end position="156"/>
    </location>
</feature>
<feature type="domain" description="Putative zinc-finger" evidence="4">
    <location>
        <begin position="6"/>
        <end position="40"/>
    </location>
</feature>
<evidence type="ECO:0000313" key="6">
    <source>
        <dbReference type="Proteomes" id="UP000295063"/>
    </source>
</evidence>
<name>A0A4R1PX70_9FIRM</name>
<protein>
    <recommendedName>
        <fullName evidence="2">Anti-sigma-W factor RsiW</fullName>
    </recommendedName>
</protein>
<dbReference type="InterPro" id="IPR041916">
    <property type="entry name" value="Anti_sigma_zinc_sf"/>
</dbReference>
<sequence length="165" mass="18216">MTNMDCKTCKDLLWEHLDNELNNDLTQQVDEHLANCPACRTELTSLAETTRFLKEHMPVLILDNSFVQATMNKIGLAESGGAFLKPIIGIGLALTGLIIVTLVIISPFFFSLLWLIGNIIFTLVRLGTLVVKTTPLLQIISGVALSTLLFIVLASIRRLAIRRIA</sequence>
<keyword evidence="3" id="KW-1133">Transmembrane helix</keyword>
<evidence type="ECO:0000259" key="4">
    <source>
        <dbReference type="Pfam" id="PF13490"/>
    </source>
</evidence>
<dbReference type="Gene3D" id="1.10.10.1320">
    <property type="entry name" value="Anti-sigma factor, zinc-finger domain"/>
    <property type="match status" value="1"/>
</dbReference>
<comment type="similarity">
    <text evidence="1">Belongs to the zinc-associated anti-sigma factor (ZAS) superfamily. Anti-sigma-W factor family.</text>
</comment>
<reference evidence="5 6" key="1">
    <citation type="submission" date="2019-03" db="EMBL/GenBank/DDBJ databases">
        <title>Genomic Encyclopedia of Type Strains, Phase IV (KMG-IV): sequencing the most valuable type-strain genomes for metagenomic binning, comparative biology and taxonomic classification.</title>
        <authorList>
            <person name="Goeker M."/>
        </authorList>
    </citation>
    <scope>NUCLEOTIDE SEQUENCE [LARGE SCALE GENOMIC DNA]</scope>
    <source>
        <strain evidence="5 6">DSM 15969</strain>
    </source>
</reference>
<keyword evidence="3" id="KW-0472">Membrane</keyword>
<accession>A0A4R1PX70</accession>
<dbReference type="Proteomes" id="UP000295063">
    <property type="component" value="Unassembled WGS sequence"/>
</dbReference>
<dbReference type="EMBL" id="SLUI01000006">
    <property type="protein sequence ID" value="TCL37209.1"/>
    <property type="molecule type" value="Genomic_DNA"/>
</dbReference>
<proteinExistence type="inferred from homology"/>
<evidence type="ECO:0000256" key="2">
    <source>
        <dbReference type="ARBA" id="ARBA00024438"/>
    </source>
</evidence>
<gene>
    <name evidence="5" type="ORF">EV210_10675</name>
</gene>